<comment type="catalytic activity">
    <reaction evidence="9">
        <text>L-seryl-[protein] + ATP = O-phospho-L-seryl-[protein] + ADP + H(+)</text>
        <dbReference type="Rhea" id="RHEA:17989"/>
        <dbReference type="Rhea" id="RHEA-COMP:9863"/>
        <dbReference type="Rhea" id="RHEA-COMP:11604"/>
        <dbReference type="ChEBI" id="CHEBI:15378"/>
        <dbReference type="ChEBI" id="CHEBI:29999"/>
        <dbReference type="ChEBI" id="CHEBI:30616"/>
        <dbReference type="ChEBI" id="CHEBI:83421"/>
        <dbReference type="ChEBI" id="CHEBI:456216"/>
        <dbReference type="EC" id="2.7.11.25"/>
    </reaction>
</comment>
<comment type="catalytic activity">
    <reaction evidence="8">
        <text>L-threonyl-[protein] + ATP = O-phospho-L-threonyl-[protein] + ADP + H(+)</text>
        <dbReference type="Rhea" id="RHEA:46608"/>
        <dbReference type="Rhea" id="RHEA-COMP:11060"/>
        <dbReference type="Rhea" id="RHEA-COMP:11605"/>
        <dbReference type="ChEBI" id="CHEBI:15378"/>
        <dbReference type="ChEBI" id="CHEBI:30013"/>
        <dbReference type="ChEBI" id="CHEBI:30616"/>
        <dbReference type="ChEBI" id="CHEBI:61977"/>
        <dbReference type="ChEBI" id="CHEBI:456216"/>
        <dbReference type="EC" id="2.7.11.25"/>
    </reaction>
</comment>
<evidence type="ECO:0000256" key="3">
    <source>
        <dbReference type="ARBA" id="ARBA00022527"/>
    </source>
</evidence>
<dbReference type="GO" id="GO:1902065">
    <property type="term" value="P:response to L-glutamate"/>
    <property type="evidence" value="ECO:0007669"/>
    <property type="project" value="UniProtKB-ARBA"/>
</dbReference>
<dbReference type="Proteomes" id="UP000663760">
    <property type="component" value="Chromosome 8"/>
</dbReference>
<organism evidence="14 15">
    <name type="scientific">Spirodela intermedia</name>
    <name type="common">Intermediate duckweed</name>
    <dbReference type="NCBI Taxonomy" id="51605"/>
    <lineage>
        <taxon>Eukaryota</taxon>
        <taxon>Viridiplantae</taxon>
        <taxon>Streptophyta</taxon>
        <taxon>Embryophyta</taxon>
        <taxon>Tracheophyta</taxon>
        <taxon>Spermatophyta</taxon>
        <taxon>Magnoliopsida</taxon>
        <taxon>Liliopsida</taxon>
        <taxon>Araceae</taxon>
        <taxon>Lemnoideae</taxon>
        <taxon>Spirodela</taxon>
    </lineage>
</organism>
<dbReference type="PANTHER" id="PTHR48016">
    <property type="entry name" value="MAP KINASE KINASE KINASE SSK2-RELATED-RELATED"/>
    <property type="match status" value="1"/>
</dbReference>
<keyword evidence="15" id="KW-1185">Reference proteome</keyword>
<evidence type="ECO:0000256" key="8">
    <source>
        <dbReference type="ARBA" id="ARBA00047559"/>
    </source>
</evidence>
<dbReference type="Pfam" id="PF00069">
    <property type="entry name" value="Pkinase"/>
    <property type="match status" value="1"/>
</dbReference>
<feature type="compositionally biased region" description="Gly residues" evidence="11">
    <location>
        <begin position="54"/>
        <end position="69"/>
    </location>
</feature>
<feature type="region of interest" description="Disordered" evidence="11">
    <location>
        <begin position="254"/>
        <end position="293"/>
    </location>
</feature>
<evidence type="ECO:0000256" key="7">
    <source>
        <dbReference type="ARBA" id="ARBA00022840"/>
    </source>
</evidence>
<dbReference type="EMBL" id="LR746271">
    <property type="protein sequence ID" value="CAA7400884.1"/>
    <property type="molecule type" value="Genomic_DNA"/>
</dbReference>
<keyword evidence="4" id="KW-0808">Transferase</keyword>
<dbReference type="InterPro" id="IPR011009">
    <property type="entry name" value="Kinase-like_dom_sf"/>
</dbReference>
<feature type="binding site" evidence="10">
    <location>
        <position position="368"/>
    </location>
    <ligand>
        <name>ATP</name>
        <dbReference type="ChEBI" id="CHEBI:30616"/>
    </ligand>
</feature>
<evidence type="ECO:0000256" key="2">
    <source>
        <dbReference type="ARBA" id="ARBA00012406"/>
    </source>
</evidence>
<dbReference type="InterPro" id="IPR000719">
    <property type="entry name" value="Prot_kinase_dom"/>
</dbReference>
<evidence type="ECO:0000256" key="6">
    <source>
        <dbReference type="ARBA" id="ARBA00022777"/>
    </source>
</evidence>
<keyword evidence="6" id="KW-0418">Kinase</keyword>
<dbReference type="FunFam" id="1.10.510.10:FF:000359">
    <property type="entry name" value="Mitogen-activated protein kinase 1, putative, expressed"/>
    <property type="match status" value="1"/>
</dbReference>
<evidence type="ECO:0000256" key="9">
    <source>
        <dbReference type="ARBA" id="ARBA00048329"/>
    </source>
</evidence>
<evidence type="ECO:0000313" key="14">
    <source>
        <dbReference type="EMBL" id="CAA7400884.1"/>
    </source>
</evidence>
<proteinExistence type="inferred from homology"/>
<name>A0A7I8KV82_SPIIN</name>
<feature type="compositionally biased region" description="Low complexity" evidence="11">
    <location>
        <begin position="595"/>
        <end position="608"/>
    </location>
</feature>
<feature type="domain" description="Protein kinase" evidence="12">
    <location>
        <begin position="340"/>
        <end position="593"/>
    </location>
</feature>
<dbReference type="InterPro" id="IPR017441">
    <property type="entry name" value="Protein_kinase_ATP_BS"/>
</dbReference>
<dbReference type="GO" id="GO:0004709">
    <property type="term" value="F:MAP kinase kinase kinase activity"/>
    <property type="evidence" value="ECO:0007669"/>
    <property type="project" value="UniProtKB-EC"/>
</dbReference>
<dbReference type="PROSITE" id="PS50011">
    <property type="entry name" value="PROTEIN_KINASE_DOM"/>
    <property type="match status" value="1"/>
</dbReference>
<evidence type="ECO:0000256" key="1">
    <source>
        <dbReference type="ARBA" id="ARBA00006529"/>
    </source>
</evidence>
<dbReference type="GO" id="GO:0005524">
    <property type="term" value="F:ATP binding"/>
    <property type="evidence" value="ECO:0007669"/>
    <property type="project" value="UniProtKB-UniRule"/>
</dbReference>
<keyword evidence="5 10" id="KW-0547">Nucleotide-binding</keyword>
<dbReference type="OrthoDB" id="266718at2759"/>
<dbReference type="InterPro" id="IPR008271">
    <property type="entry name" value="Ser/Thr_kinase_AS"/>
</dbReference>
<evidence type="ECO:0000256" key="4">
    <source>
        <dbReference type="ARBA" id="ARBA00022679"/>
    </source>
</evidence>
<dbReference type="AlphaFoldDB" id="A0A7I8KV82"/>
<feature type="region of interest" description="Disordered" evidence="11">
    <location>
        <begin position="147"/>
        <end position="173"/>
    </location>
</feature>
<evidence type="ECO:0000256" key="5">
    <source>
        <dbReference type="ARBA" id="ARBA00022741"/>
    </source>
</evidence>
<feature type="region of interest" description="Disordered" evidence="11">
    <location>
        <begin position="54"/>
        <end position="86"/>
    </location>
</feature>
<dbReference type="PROSITE" id="PS00108">
    <property type="entry name" value="PROTEIN_KINASE_ST"/>
    <property type="match status" value="1"/>
</dbReference>
<evidence type="ECO:0000259" key="12">
    <source>
        <dbReference type="PROSITE" id="PS50011"/>
    </source>
</evidence>
<feature type="region of interest" description="Disordered" evidence="11">
    <location>
        <begin position="591"/>
        <end position="624"/>
    </location>
</feature>
<dbReference type="EMBL" id="LR743595">
    <property type="protein sequence ID" value="CAA2624899.1"/>
    <property type="molecule type" value="Genomic_DNA"/>
</dbReference>
<dbReference type="SMART" id="SM00220">
    <property type="entry name" value="S_TKc"/>
    <property type="match status" value="1"/>
</dbReference>
<dbReference type="InterPro" id="IPR050538">
    <property type="entry name" value="MAP_kinase_kinase_kinase"/>
</dbReference>
<dbReference type="SUPFAM" id="SSF56112">
    <property type="entry name" value="Protein kinase-like (PK-like)"/>
    <property type="match status" value="1"/>
</dbReference>
<feature type="compositionally biased region" description="Basic and acidic residues" evidence="11">
    <location>
        <begin position="27"/>
        <end position="40"/>
    </location>
</feature>
<gene>
    <name evidence="13" type="ORF">SI7747_08010705</name>
    <name evidence="14" type="ORF">SI8410_08011562</name>
</gene>
<keyword evidence="7 10" id="KW-0067">ATP-binding</keyword>
<feature type="region of interest" description="Disordered" evidence="11">
    <location>
        <begin position="209"/>
        <end position="236"/>
    </location>
</feature>
<dbReference type="Gene3D" id="1.10.510.10">
    <property type="entry name" value="Transferase(Phosphotransferase) domain 1"/>
    <property type="match status" value="1"/>
</dbReference>
<dbReference type="PROSITE" id="PS00107">
    <property type="entry name" value="PROTEIN_KINASE_ATP"/>
    <property type="match status" value="1"/>
</dbReference>
<dbReference type="GO" id="GO:0005737">
    <property type="term" value="C:cytoplasm"/>
    <property type="evidence" value="ECO:0007669"/>
    <property type="project" value="TreeGrafter"/>
</dbReference>
<feature type="region of interest" description="Disordered" evidence="11">
    <location>
        <begin position="1"/>
        <end position="40"/>
    </location>
</feature>
<comment type="similarity">
    <text evidence="1">Belongs to the protein kinase superfamily. STE Ser/Thr protein kinase family. MAP kinase kinase kinase subfamily.</text>
</comment>
<dbReference type="PANTHER" id="PTHR48016:SF29">
    <property type="entry name" value="MITOGEN-ACTIVATED PROTEIN KINASE KINASE KINASE 1-RELATED"/>
    <property type="match status" value="1"/>
</dbReference>
<evidence type="ECO:0000313" key="15">
    <source>
        <dbReference type="Proteomes" id="UP000663760"/>
    </source>
</evidence>
<sequence>MDLVRSLQHSRRKQQGAGGAAAGMDGRQVREKKTPKLDRRNAVKNIEYEIGGGNSVDSVGWGGGDGGGFRTRSLDISPSSPSTLPPTPVYFASQTSFRIGGEVEGEFDSLCRSLGLSGPEDFAITPADWAAASMDRSTADHVVDDFTKEVEGRLRPSAEESLPDRRDEDRQDALRGRFNRSVRVSDDVRHKLGSESRFLQYNVSSAAAGGGGGIKGARPSMLVPPPSMSLPSHDQTSSTWDLFNALAPADGANGIVANGRGIESSDSEEEEPQDVNAADDQSGNSDQEDEKEVRLVVIPADRTGSCSSSNSMDDDSPSAIVEGMYTISPYGKLKRNMVYWEKGRRLGSGSFGTVYEAISDNGFFFAIKEVSLLDQGAEAQQCISQLEQEIALLSQFEHENIVQYYGTDKAESNLYIFLELITQGSLVTVYQNYKLGDLQVSAYTRQILNGLKYLHERNVVHRDIKCANILVDAHGLVKLADFGLAKQTSKINELKSCKGSVYWMAPEVVRPKGSYGAPADIWSLGCTVLEMLTRQVPYPNQEWTHVLFHVGRGGQPKIPENLSRDARDFIQQCIQKNPEDRPTAAELLEHPFVTRSLRNSSGSDSSSHGRSRHSLPPLTPSSVR</sequence>
<evidence type="ECO:0000313" key="13">
    <source>
        <dbReference type="EMBL" id="CAA2624899.1"/>
    </source>
</evidence>
<keyword evidence="3" id="KW-0723">Serine/threonine-protein kinase</keyword>
<accession>A0A7I8KV82</accession>
<reference evidence="14" key="1">
    <citation type="submission" date="2020-02" db="EMBL/GenBank/DDBJ databases">
        <authorList>
            <person name="Scholz U."/>
            <person name="Mascher M."/>
            <person name="Fiebig A."/>
        </authorList>
    </citation>
    <scope>NUCLEOTIDE SEQUENCE</scope>
</reference>
<evidence type="ECO:0000256" key="10">
    <source>
        <dbReference type="PROSITE-ProRule" id="PRU10141"/>
    </source>
</evidence>
<protein>
    <recommendedName>
        <fullName evidence="2">mitogen-activated protein kinase kinase kinase</fullName>
        <ecNumber evidence="2">2.7.11.25</ecNumber>
    </recommendedName>
</protein>
<evidence type="ECO:0000256" key="11">
    <source>
        <dbReference type="SAM" id="MobiDB-lite"/>
    </source>
</evidence>
<dbReference type="EC" id="2.7.11.25" evidence="2"/>